<dbReference type="PANTHER" id="PTHR11311:SF15">
    <property type="entry name" value="SPONDIN-2"/>
    <property type="match status" value="1"/>
</dbReference>
<evidence type="ECO:0000313" key="5">
    <source>
        <dbReference type="EMBL" id="CAE7927081.1"/>
    </source>
</evidence>
<dbReference type="PROSITE" id="PS00028">
    <property type="entry name" value="ZINC_FINGER_C2H2_1"/>
    <property type="match status" value="1"/>
</dbReference>
<feature type="non-terminal residue" evidence="5">
    <location>
        <position position="1"/>
    </location>
</feature>
<dbReference type="InterPro" id="IPR036383">
    <property type="entry name" value="TSP1_rpt_sf"/>
</dbReference>
<sequence>MARAPSRFHVSWLWQAHPAGCHSQGPENCTLSHWEDWGVCSKPCGVGQRPGGLRACLHYEKLCVQMHISNVLHRNDCGHKCDPGVAKETMNCTGTCDSEYYCRWADWSDLGDCTATCGTAVKILQRRLEITDEAPLSDQDYNSSAGGLYLFAGSRSMVCSGEQTETVECDTPSCDEDCYPKNCRFGVWGEWSEPSCTQLCNRHRVIARRSSCGGKPCGGAQTETKFCPRAPCVEEVDCTISDWDDWSFCMKETGYQRLRQRTILAQAQNGGKACGTSYPAPPLSLEEIEPCEDYLALSARNDCKFSTWREWTECTAICNGGLKHRSRGIQVPPAGGGTPCEGSLEELIPCNREPCTQSTARDCELSPWSEWSHCDSHDQRERYRIIAEEPSKDGKPCNGTLKEIKPCTVAVDCILSPWTEWDSCDKSCDGGQKQRQRQVEVNPKHRGKPCDPGLIETAGCNHEPCSNEEVNCKVSIWTVWSPCSATCGPGYQERSRRVTHRLSHCGTGCVGNLTEVKPCHLDHCGNCDPCVWGEWKQWSECTRHCGGGQRHRLRNISSWPSPGCEPCKPLDKAWVEPCNTEPCPEGEICVDGLWADWRDWEACSTSCEGGVRARGRHMLRKATECGRMPDGDSHEEEPCNKGIPCKDTQDCILSEWTMWSDCSASCHGIKKRSRTVLQHGYGSGQYCRGAMEEAYPCAYGISRSLVNWDSPHLYLNLGGVSANNLGGKGPDFQAERELRFKGAAADNSQTVDLRVTVDEESNYNAGQGVKFNGLQGSFANIFVERNSEVVLNFELVDTVTSDPMTPEDLVIKFFDADDEQGSNNYEITAVDECEEFYNSPNPDFTVIGSCSTPGPTTFSYPAVINSSTRRLQVFNVPWLGQAPTVSVHHYVHQPVGTQPTAAPTAAPTATPFNDMERAKLLQQQQSHVYQTAPPTLGPCATQPNAYWQPTQLLTEKEQKAVAIRFAQKSRVRIRLKTGEQGCGHNFLFAVKACLSGHCDPCAMGGITCVFKSWEPWSSCSQACEGGVEERKRGVTEGVASSHGGGCDGALVTVRSCNTHRCGQSCLPVDCKWGKWSEWSACSKCAGQKTRHRRVVRVPECGGRRCKEGDVEEIAKCPRNCHGEPIC</sequence>
<dbReference type="AlphaFoldDB" id="A0A813BTI8"/>
<reference evidence="5" key="1">
    <citation type="submission" date="2021-02" db="EMBL/GenBank/DDBJ databases">
        <authorList>
            <person name="Dougan E. K."/>
            <person name="Rhodes N."/>
            <person name="Thang M."/>
            <person name="Chan C."/>
        </authorList>
    </citation>
    <scope>NUCLEOTIDE SEQUENCE</scope>
</reference>
<dbReference type="InterPro" id="IPR013087">
    <property type="entry name" value="Znf_C2H2_type"/>
</dbReference>
<dbReference type="OrthoDB" id="446173at2759"/>
<dbReference type="SUPFAM" id="SSF82895">
    <property type="entry name" value="TSP-1 type 1 repeat"/>
    <property type="match status" value="9"/>
</dbReference>
<keyword evidence="3" id="KW-0325">Glycoprotein</keyword>
<evidence type="ECO:0000256" key="2">
    <source>
        <dbReference type="ARBA" id="ARBA00023157"/>
    </source>
</evidence>
<dbReference type="GO" id="GO:0031012">
    <property type="term" value="C:extracellular matrix"/>
    <property type="evidence" value="ECO:0007669"/>
    <property type="project" value="TreeGrafter"/>
</dbReference>
<dbReference type="SMART" id="SM00209">
    <property type="entry name" value="TSP1"/>
    <property type="match status" value="13"/>
</dbReference>
<dbReference type="InterPro" id="IPR044004">
    <property type="entry name" value="TSP1_spondin_dom"/>
</dbReference>
<comment type="caution">
    <text evidence="5">The sequence shown here is derived from an EMBL/GenBank/DDBJ whole genome shotgun (WGS) entry which is preliminary data.</text>
</comment>
<dbReference type="Proteomes" id="UP000601435">
    <property type="component" value="Unassembled WGS sequence"/>
</dbReference>
<name>A0A813BTI8_9DINO</name>
<dbReference type="PROSITE" id="PS50092">
    <property type="entry name" value="TSP1"/>
    <property type="match status" value="12"/>
</dbReference>
<evidence type="ECO:0000256" key="3">
    <source>
        <dbReference type="ARBA" id="ARBA00023180"/>
    </source>
</evidence>
<dbReference type="Pfam" id="PF19028">
    <property type="entry name" value="TSP1_spondin"/>
    <property type="match status" value="2"/>
</dbReference>
<dbReference type="InterPro" id="IPR000884">
    <property type="entry name" value="TSP1_rpt"/>
</dbReference>
<dbReference type="InterPro" id="IPR051418">
    <property type="entry name" value="Spondin/Thrombospondin_T1"/>
</dbReference>
<feature type="domain" description="C2H2-type" evidence="4">
    <location>
        <begin position="483"/>
        <end position="504"/>
    </location>
</feature>
<dbReference type="GO" id="GO:0007155">
    <property type="term" value="P:cell adhesion"/>
    <property type="evidence" value="ECO:0007669"/>
    <property type="project" value="TreeGrafter"/>
</dbReference>
<evidence type="ECO:0000313" key="6">
    <source>
        <dbReference type="Proteomes" id="UP000601435"/>
    </source>
</evidence>
<keyword evidence="2" id="KW-1015">Disulfide bond</keyword>
<organism evidence="5 6">
    <name type="scientific">Symbiodinium necroappetens</name>
    <dbReference type="NCBI Taxonomy" id="1628268"/>
    <lineage>
        <taxon>Eukaryota</taxon>
        <taxon>Sar</taxon>
        <taxon>Alveolata</taxon>
        <taxon>Dinophyceae</taxon>
        <taxon>Suessiales</taxon>
        <taxon>Symbiodiniaceae</taxon>
        <taxon>Symbiodinium</taxon>
    </lineage>
</organism>
<accession>A0A813BTI8</accession>
<keyword evidence="6" id="KW-1185">Reference proteome</keyword>
<dbReference type="EMBL" id="CAJNJA010080252">
    <property type="protein sequence ID" value="CAE7927081.1"/>
    <property type="molecule type" value="Genomic_DNA"/>
</dbReference>
<evidence type="ECO:0000256" key="1">
    <source>
        <dbReference type="ARBA" id="ARBA00022729"/>
    </source>
</evidence>
<dbReference type="PANTHER" id="PTHR11311">
    <property type="entry name" value="SPONDIN"/>
    <property type="match status" value="1"/>
</dbReference>
<keyword evidence="1" id="KW-0732">Signal</keyword>
<dbReference type="Gene3D" id="2.20.100.10">
    <property type="entry name" value="Thrombospondin type-1 (TSP1) repeat"/>
    <property type="match status" value="11"/>
</dbReference>
<protein>
    <submittedName>
        <fullName evidence="5">Hmcn1 protein</fullName>
    </submittedName>
</protein>
<dbReference type="Pfam" id="PF00090">
    <property type="entry name" value="TSP_1"/>
    <property type="match status" value="7"/>
</dbReference>
<gene>
    <name evidence="5" type="primary">Hmcn1</name>
    <name evidence="5" type="ORF">SNEC2469_LOCUS32139</name>
</gene>
<proteinExistence type="predicted"/>
<evidence type="ECO:0000259" key="4">
    <source>
        <dbReference type="PROSITE" id="PS00028"/>
    </source>
</evidence>